<dbReference type="SUPFAM" id="SSF51735">
    <property type="entry name" value="NAD(P)-binding Rossmann-fold domains"/>
    <property type="match status" value="1"/>
</dbReference>
<accession>A0A4U3GF83</accession>
<dbReference type="Pfam" id="PF05368">
    <property type="entry name" value="NmrA"/>
    <property type="match status" value="1"/>
</dbReference>
<protein>
    <submittedName>
        <fullName evidence="3">Hydroxylase</fullName>
    </submittedName>
    <submittedName>
        <fullName evidence="2">NmrA family NAD(P)-binding protein</fullName>
    </submittedName>
</protein>
<dbReference type="InterPro" id="IPR008030">
    <property type="entry name" value="NmrA-like"/>
</dbReference>
<evidence type="ECO:0000313" key="3">
    <source>
        <dbReference type="EMBL" id="TFW44086.1"/>
    </source>
</evidence>
<sequence>MSRYIVHGANGAQGAPLLKRLIHSGHNAIAAARNTDSVKGMPCVKVDNTSVASLIVAYKEAKGVFIHLPVAAEAERFIHAQNIAEAIKQTKPDRVIISTSGWVVDNPASPLQNPPSSAIAELIRGVQESGVSFAVVAPRLFFENLLNPLVLDAVKSEGVLRYPIRADYPVSWCSHLDVAEVAEKLFTDTTVTGLVGVGQSPAITGEQLAEGFERYLKRPVAFSSVEPQAFGDMIAPLFGADAAAGVVAAYVAQANASANAITGNTSAQLQLALTPRTVDQWLAEISA</sequence>
<evidence type="ECO:0000259" key="1">
    <source>
        <dbReference type="Pfam" id="PF05368"/>
    </source>
</evidence>
<evidence type="ECO:0000313" key="4">
    <source>
        <dbReference type="Proteomes" id="UP000297322"/>
    </source>
</evidence>
<dbReference type="EMBL" id="JACYNJ010000012">
    <property type="protein sequence ID" value="MBD8271557.1"/>
    <property type="molecule type" value="Genomic_DNA"/>
</dbReference>
<dbReference type="AlphaFoldDB" id="A0A4U3GF83"/>
<evidence type="ECO:0000313" key="2">
    <source>
        <dbReference type="EMBL" id="MBD8271557.1"/>
    </source>
</evidence>
<dbReference type="InterPro" id="IPR036291">
    <property type="entry name" value="NAD(P)-bd_dom_sf"/>
</dbReference>
<dbReference type="Gene3D" id="3.40.50.720">
    <property type="entry name" value="NAD(P)-binding Rossmann-like Domain"/>
    <property type="match status" value="1"/>
</dbReference>
<reference evidence="3 4" key="1">
    <citation type="submission" date="2019-03" db="EMBL/GenBank/DDBJ databases">
        <title>Biocontrol and xenobiotic degradation properties of endophytic Pseudomonas fluorescens strain BRZ63.</title>
        <authorList>
            <person name="Chlebek D.A."/>
            <person name="Pinski A."/>
            <person name="Zur J.P."/>
            <person name="Michalska J."/>
            <person name="Hupert-Kocurek K.T."/>
        </authorList>
    </citation>
    <scope>NUCLEOTIDE SEQUENCE [LARGE SCALE GENOMIC DNA]</scope>
    <source>
        <strain evidence="3 4">BRZ63</strain>
    </source>
</reference>
<dbReference type="PANTHER" id="PTHR43162">
    <property type="match status" value="1"/>
</dbReference>
<dbReference type="EMBL" id="SPVI01000003">
    <property type="protein sequence ID" value="TFW44086.1"/>
    <property type="molecule type" value="Genomic_DNA"/>
</dbReference>
<organism evidence="3 4">
    <name type="scientific">Pseudomonas fluorescens</name>
    <dbReference type="NCBI Taxonomy" id="294"/>
    <lineage>
        <taxon>Bacteria</taxon>
        <taxon>Pseudomonadati</taxon>
        <taxon>Pseudomonadota</taxon>
        <taxon>Gammaproteobacteria</taxon>
        <taxon>Pseudomonadales</taxon>
        <taxon>Pseudomonadaceae</taxon>
        <taxon>Pseudomonas</taxon>
    </lineage>
</organism>
<gene>
    <name evidence="3" type="ORF">E4T65_06105</name>
    <name evidence="2" type="ORF">IFU03_17515</name>
</gene>
<dbReference type="RefSeq" id="WP_081041713.1">
    <property type="nucleotide sequence ID" value="NZ_JACYNJ010000012.1"/>
</dbReference>
<feature type="domain" description="NmrA-like" evidence="1">
    <location>
        <begin position="5"/>
        <end position="244"/>
    </location>
</feature>
<dbReference type="Proteomes" id="UP000297322">
    <property type="component" value="Unassembled WGS sequence"/>
</dbReference>
<name>A0A4U3GF83_PSEFL</name>
<dbReference type="InterPro" id="IPR051604">
    <property type="entry name" value="Ergot_Alk_Oxidoreductase"/>
</dbReference>
<reference evidence="2" key="2">
    <citation type="journal article" date="2020" name="FEMS Microbiol. Ecol.">
        <title>Temporal dynamics of bacterial communities during seed development and maturation.</title>
        <authorList>
            <person name="Chesneau G."/>
            <person name="Torres-Cortes G."/>
            <person name="Briand M."/>
            <person name="Darrasse A."/>
            <person name="Preveaux A."/>
            <person name="Marais C."/>
            <person name="Jacques M.A."/>
            <person name="Shade A."/>
            <person name="Barret M."/>
        </authorList>
    </citation>
    <scope>NUCLEOTIDE SEQUENCE</scope>
    <source>
        <strain evidence="2">CFBP13533</strain>
    </source>
</reference>
<proteinExistence type="predicted"/>
<dbReference type="PANTHER" id="PTHR43162:SF1">
    <property type="entry name" value="PRESTALK A DIFFERENTIATION PROTEIN A"/>
    <property type="match status" value="1"/>
</dbReference>
<dbReference type="Proteomes" id="UP000610293">
    <property type="component" value="Unassembled WGS sequence"/>
</dbReference>
<comment type="caution">
    <text evidence="3">The sequence shown here is derived from an EMBL/GenBank/DDBJ whole genome shotgun (WGS) entry which is preliminary data.</text>
</comment>